<keyword evidence="3 7" id="KW-1133">Transmembrane helix</keyword>
<evidence type="ECO:0000256" key="3">
    <source>
        <dbReference type="ARBA" id="ARBA00022989"/>
    </source>
</evidence>
<reference evidence="9" key="1">
    <citation type="submission" date="2022-11" db="UniProtKB">
        <authorList>
            <consortium name="WormBaseParasite"/>
        </authorList>
    </citation>
    <scope>IDENTIFICATION</scope>
</reference>
<name>A0A914Y4P3_9BILA</name>
<dbReference type="GO" id="GO:0016020">
    <property type="term" value="C:membrane"/>
    <property type="evidence" value="ECO:0007669"/>
    <property type="project" value="UniProtKB-SubCell"/>
</dbReference>
<dbReference type="InterPro" id="IPR028110">
    <property type="entry name" value="TMEM254"/>
</dbReference>
<evidence type="ECO:0000256" key="2">
    <source>
        <dbReference type="ARBA" id="ARBA00022692"/>
    </source>
</evidence>
<evidence type="ECO:0000313" key="8">
    <source>
        <dbReference type="Proteomes" id="UP000887577"/>
    </source>
</evidence>
<keyword evidence="2 7" id="KW-0812">Transmembrane</keyword>
<evidence type="ECO:0000256" key="5">
    <source>
        <dbReference type="ARBA" id="ARBA00034834"/>
    </source>
</evidence>
<dbReference type="PANTHER" id="PTHR34104:SF3">
    <property type="entry name" value="TRANSMEMBRANE PROTEIN 254"/>
    <property type="match status" value="1"/>
</dbReference>
<sequence>MQKAGRSYLNCKYEPATTEQNDNNNNNSVTDYKNSGGVPPPSSSSSSMLNDLQKADDVVKTETEKIIIGKNMARNSPTTPENSREYFKLAPLYWYAIILPALAFTFIVWYRPEWIPINYMPFIGEFAYNLGTKHSNIALLINIGALVAHIGEAIYSLYLCDQLNIAHASSFKWFIQTFLVGFSSLGIDGIEAQRNEYRVCLDAARQTKAMPTLPLFGASRLTCYNGNSGRRNSANSFLIPGQIVIQNADHINGCILQMRVIIADKKDSRGKPIFFDVKILCPNFEPSTAYVNGKQAKMSIQQQ</sequence>
<dbReference type="Pfam" id="PF14934">
    <property type="entry name" value="TMEM254"/>
    <property type="match status" value="1"/>
</dbReference>
<dbReference type="PANTHER" id="PTHR34104">
    <property type="entry name" value="TRANSMEMBRANE PROTEIN 254"/>
    <property type="match status" value="1"/>
</dbReference>
<evidence type="ECO:0000256" key="7">
    <source>
        <dbReference type="SAM" id="Phobius"/>
    </source>
</evidence>
<feature type="region of interest" description="Disordered" evidence="6">
    <location>
        <begin position="1"/>
        <end position="49"/>
    </location>
</feature>
<accession>A0A914Y4P3</accession>
<dbReference type="AlphaFoldDB" id="A0A914Y4P3"/>
<proteinExistence type="predicted"/>
<feature type="transmembrane region" description="Helical" evidence="7">
    <location>
        <begin position="92"/>
        <end position="110"/>
    </location>
</feature>
<evidence type="ECO:0000256" key="1">
    <source>
        <dbReference type="ARBA" id="ARBA00004141"/>
    </source>
</evidence>
<dbReference type="WBParaSite" id="PSU_v2.g1441.t1">
    <property type="protein sequence ID" value="PSU_v2.g1441.t1"/>
    <property type="gene ID" value="PSU_v2.g1441"/>
</dbReference>
<comment type="subcellular location">
    <subcellularLocation>
        <location evidence="1">Membrane</location>
        <topology evidence="1">Multi-pass membrane protein</topology>
    </subcellularLocation>
</comment>
<protein>
    <recommendedName>
        <fullName evidence="5">Transmembrane protein 254</fullName>
    </recommendedName>
</protein>
<organism evidence="8 9">
    <name type="scientific">Panagrolaimus superbus</name>
    <dbReference type="NCBI Taxonomy" id="310955"/>
    <lineage>
        <taxon>Eukaryota</taxon>
        <taxon>Metazoa</taxon>
        <taxon>Ecdysozoa</taxon>
        <taxon>Nematoda</taxon>
        <taxon>Chromadorea</taxon>
        <taxon>Rhabditida</taxon>
        <taxon>Tylenchina</taxon>
        <taxon>Panagrolaimomorpha</taxon>
        <taxon>Panagrolaimoidea</taxon>
        <taxon>Panagrolaimidae</taxon>
        <taxon>Panagrolaimus</taxon>
    </lineage>
</organism>
<feature type="transmembrane region" description="Helical" evidence="7">
    <location>
        <begin position="137"/>
        <end position="160"/>
    </location>
</feature>
<dbReference type="Proteomes" id="UP000887577">
    <property type="component" value="Unplaced"/>
</dbReference>
<evidence type="ECO:0000313" key="9">
    <source>
        <dbReference type="WBParaSite" id="PSU_v2.g1441.t1"/>
    </source>
</evidence>
<keyword evidence="4 7" id="KW-0472">Membrane</keyword>
<keyword evidence="8" id="KW-1185">Reference proteome</keyword>
<evidence type="ECO:0000256" key="6">
    <source>
        <dbReference type="SAM" id="MobiDB-lite"/>
    </source>
</evidence>
<evidence type="ECO:0000256" key="4">
    <source>
        <dbReference type="ARBA" id="ARBA00023136"/>
    </source>
</evidence>